<evidence type="ECO:0000313" key="1">
    <source>
        <dbReference type="EMBL" id="XBO48435.1"/>
    </source>
</evidence>
<reference evidence="1" key="1">
    <citation type="submission" date="2024-05" db="EMBL/GenBank/DDBJ databases">
        <authorList>
            <person name="Kim S."/>
            <person name="Heo J."/>
            <person name="Choi H."/>
            <person name="Choi Y."/>
            <person name="Kwon S.-W."/>
            <person name="Kim Y."/>
        </authorList>
    </citation>
    <scope>NUCLEOTIDE SEQUENCE</scope>
    <source>
        <strain evidence="1">KACC 23697</strain>
    </source>
</reference>
<dbReference type="AlphaFoldDB" id="A0AAU7K739"/>
<protein>
    <submittedName>
        <fullName evidence="1">Uncharacterized protein</fullName>
    </submittedName>
</protein>
<dbReference type="EMBL" id="CP157485">
    <property type="protein sequence ID" value="XBO48435.1"/>
    <property type="molecule type" value="Genomic_DNA"/>
</dbReference>
<dbReference type="RefSeq" id="WP_406825806.1">
    <property type="nucleotide sequence ID" value="NZ_CP157485.1"/>
</dbReference>
<sequence>MKNSNKLFEKQIELKDSQISGGRASAETYQNVNHTYTNEHGCTVTHSQVVTDKKQLVEECFFSNCP</sequence>
<name>A0AAU7K739_9SPHI</name>
<organism evidence="1">
    <name type="scientific">Pedobacter sp. KACC 23697</name>
    <dbReference type="NCBI Taxonomy" id="3149230"/>
    <lineage>
        <taxon>Bacteria</taxon>
        <taxon>Pseudomonadati</taxon>
        <taxon>Bacteroidota</taxon>
        <taxon>Sphingobacteriia</taxon>
        <taxon>Sphingobacteriales</taxon>
        <taxon>Sphingobacteriaceae</taxon>
        <taxon>Pedobacter</taxon>
    </lineage>
</organism>
<accession>A0AAU7K739</accession>
<gene>
    <name evidence="1" type="ORF">ABEG20_02320</name>
</gene>
<proteinExistence type="predicted"/>